<feature type="transmembrane region" description="Helical" evidence="1">
    <location>
        <begin position="12"/>
        <end position="30"/>
    </location>
</feature>
<evidence type="ECO:0000313" key="2">
    <source>
        <dbReference type="EMBL" id="MPL83111.1"/>
    </source>
</evidence>
<comment type="caution">
    <text evidence="2">The sequence shown here is derived from an EMBL/GenBank/DDBJ whole genome shotgun (WGS) entry which is preliminary data.</text>
</comment>
<proteinExistence type="predicted"/>
<reference evidence="2" key="1">
    <citation type="submission" date="2019-08" db="EMBL/GenBank/DDBJ databases">
        <authorList>
            <person name="Kucharzyk K."/>
            <person name="Murdoch R.W."/>
            <person name="Higgins S."/>
            <person name="Loffler F."/>
        </authorList>
    </citation>
    <scope>NUCLEOTIDE SEQUENCE</scope>
</reference>
<name>A0A644UW72_9ZZZZ</name>
<sequence>MSIKAINKNLIAMLSIVVTIIIFLFSYFNTEKYKDELRMKFNYLICHYLMN</sequence>
<dbReference type="EMBL" id="VSSQ01000172">
    <property type="protein sequence ID" value="MPL83111.1"/>
    <property type="molecule type" value="Genomic_DNA"/>
</dbReference>
<protein>
    <submittedName>
        <fullName evidence="2">Uncharacterized protein</fullName>
    </submittedName>
</protein>
<dbReference type="AlphaFoldDB" id="A0A644UW72"/>
<evidence type="ECO:0000256" key="1">
    <source>
        <dbReference type="SAM" id="Phobius"/>
    </source>
</evidence>
<keyword evidence="1" id="KW-1133">Transmembrane helix</keyword>
<accession>A0A644UW72</accession>
<organism evidence="2">
    <name type="scientific">bioreactor metagenome</name>
    <dbReference type="NCBI Taxonomy" id="1076179"/>
    <lineage>
        <taxon>unclassified sequences</taxon>
        <taxon>metagenomes</taxon>
        <taxon>ecological metagenomes</taxon>
    </lineage>
</organism>
<keyword evidence="1" id="KW-0812">Transmembrane</keyword>
<gene>
    <name evidence="2" type="ORF">SDC9_29061</name>
</gene>
<keyword evidence="1" id="KW-0472">Membrane</keyword>